<comment type="caution">
    <text evidence="2">The sequence shown here is derived from an EMBL/GenBank/DDBJ whole genome shotgun (WGS) entry which is preliminary data.</text>
</comment>
<accession>A0A822XNU6</accession>
<name>A0A822XNU6_NELNU</name>
<sequence length="60" mass="6863">MSNLSGEVAMCHMDVYMEQEEKYTKAVVSGSDRLQRKLQSEMASRMTPDLSSPPVRWGPW</sequence>
<proteinExistence type="predicted"/>
<dbReference type="EMBL" id="DUZY01000001">
    <property type="protein sequence ID" value="DAD21373.1"/>
    <property type="molecule type" value="Genomic_DNA"/>
</dbReference>
<dbReference type="Proteomes" id="UP000607653">
    <property type="component" value="Unassembled WGS sequence"/>
</dbReference>
<evidence type="ECO:0000313" key="3">
    <source>
        <dbReference type="Proteomes" id="UP000607653"/>
    </source>
</evidence>
<feature type="region of interest" description="Disordered" evidence="1">
    <location>
        <begin position="39"/>
        <end position="60"/>
    </location>
</feature>
<evidence type="ECO:0000313" key="2">
    <source>
        <dbReference type="EMBL" id="DAD21373.1"/>
    </source>
</evidence>
<keyword evidence="3" id="KW-1185">Reference proteome</keyword>
<evidence type="ECO:0000256" key="1">
    <source>
        <dbReference type="SAM" id="MobiDB-lite"/>
    </source>
</evidence>
<dbReference type="AlphaFoldDB" id="A0A822XNU6"/>
<organism evidence="2 3">
    <name type="scientific">Nelumbo nucifera</name>
    <name type="common">Sacred lotus</name>
    <dbReference type="NCBI Taxonomy" id="4432"/>
    <lineage>
        <taxon>Eukaryota</taxon>
        <taxon>Viridiplantae</taxon>
        <taxon>Streptophyta</taxon>
        <taxon>Embryophyta</taxon>
        <taxon>Tracheophyta</taxon>
        <taxon>Spermatophyta</taxon>
        <taxon>Magnoliopsida</taxon>
        <taxon>Proteales</taxon>
        <taxon>Nelumbonaceae</taxon>
        <taxon>Nelumbo</taxon>
    </lineage>
</organism>
<gene>
    <name evidence="2" type="ORF">HUJ06_022836</name>
</gene>
<reference evidence="2 3" key="1">
    <citation type="journal article" date="2020" name="Mol. Biol. Evol.">
        <title>Distinct Expression and Methylation Patterns for Genes with Different Fates following a Single Whole-Genome Duplication in Flowering Plants.</title>
        <authorList>
            <person name="Shi T."/>
            <person name="Rahmani R.S."/>
            <person name="Gugger P.F."/>
            <person name="Wang M."/>
            <person name="Li H."/>
            <person name="Zhang Y."/>
            <person name="Li Z."/>
            <person name="Wang Q."/>
            <person name="Van de Peer Y."/>
            <person name="Marchal K."/>
            <person name="Chen J."/>
        </authorList>
    </citation>
    <scope>NUCLEOTIDE SEQUENCE [LARGE SCALE GENOMIC DNA]</scope>
    <source>
        <tissue evidence="2">Leaf</tissue>
    </source>
</reference>
<protein>
    <submittedName>
        <fullName evidence="2">Uncharacterized protein</fullName>
    </submittedName>
</protein>